<evidence type="ECO:0000313" key="1">
    <source>
        <dbReference type="EMBL" id="RVU70570.1"/>
    </source>
</evidence>
<dbReference type="Proteomes" id="UP000288291">
    <property type="component" value="Unassembled WGS sequence"/>
</dbReference>
<protein>
    <submittedName>
        <fullName evidence="1">Uncharacterized protein</fullName>
    </submittedName>
</protein>
<dbReference type="EMBL" id="RXIA01000016">
    <property type="protein sequence ID" value="RVU70570.1"/>
    <property type="molecule type" value="Genomic_DNA"/>
</dbReference>
<reference evidence="1 2" key="1">
    <citation type="submission" date="2018-12" db="EMBL/GenBank/DDBJ databases">
        <authorList>
            <person name="Meng J."/>
        </authorList>
    </citation>
    <scope>NUCLEOTIDE SEQUENCE [LARGE SCALE GENOMIC DNA]</scope>
    <source>
        <strain evidence="1 2">HT111-2</strain>
    </source>
</reference>
<organism evidence="1 2">
    <name type="scientific">Lactobacillus xujianguonis</name>
    <dbReference type="NCBI Taxonomy" id="2495899"/>
    <lineage>
        <taxon>Bacteria</taxon>
        <taxon>Bacillati</taxon>
        <taxon>Bacillota</taxon>
        <taxon>Bacilli</taxon>
        <taxon>Lactobacillales</taxon>
        <taxon>Lactobacillaceae</taxon>
        <taxon>Lactobacillus</taxon>
    </lineage>
</organism>
<dbReference type="RefSeq" id="WP_103661662.1">
    <property type="nucleotide sequence ID" value="NZ_ML136884.1"/>
</dbReference>
<sequence>MMLTANEDYPSKNLHTTFSLFNLKDEKEREVYGFLQEFQKMTLNEKILHPFNALAHLDQLYLSFISRRGRQLAKDLIFNQQLSKKIFDYLLQLTRSYLKQNGAIINEEKIYRNWHLLTSLSLPVISKAIPFKEEIVEKQINNFLESPF</sequence>
<dbReference type="AlphaFoldDB" id="A0A437SUR2"/>
<comment type="caution">
    <text evidence="1">The sequence shown here is derived from an EMBL/GenBank/DDBJ whole genome shotgun (WGS) entry which is preliminary data.</text>
</comment>
<proteinExistence type="predicted"/>
<evidence type="ECO:0000313" key="2">
    <source>
        <dbReference type="Proteomes" id="UP000288291"/>
    </source>
</evidence>
<accession>A0A437SUR2</accession>
<name>A0A437SUR2_9LACO</name>
<keyword evidence="2" id="KW-1185">Reference proteome</keyword>
<gene>
    <name evidence="1" type="ORF">EJK17_06675</name>
</gene>